<proteinExistence type="predicted"/>
<evidence type="ECO:0000256" key="1">
    <source>
        <dbReference type="SAM" id="SignalP"/>
    </source>
</evidence>
<sequence length="147" mass="14962">MVKLKDGSTAKSRTRKVAAVAAAVAVVAGVVTSAAPATAADYPTSSFAISYGASYYNGTVTWYDRSVGVTGTLKAVGCLRANAAVWVGGTRLDPERTSLWCDRTGTTGLSLGANVAGGADRVDIWLADSSGDPLAGVTCYPTSSFCL</sequence>
<comment type="caution">
    <text evidence="2">The sequence shown here is derived from an EMBL/GenBank/DDBJ whole genome shotgun (WGS) entry which is preliminary data.</text>
</comment>
<evidence type="ECO:0000313" key="3">
    <source>
        <dbReference type="Proteomes" id="UP000268727"/>
    </source>
</evidence>
<accession>A0A3N1GZD7</accession>
<reference evidence="2 3" key="1">
    <citation type="submission" date="2018-11" db="EMBL/GenBank/DDBJ databases">
        <title>Sequencing the genomes of 1000 actinobacteria strains.</title>
        <authorList>
            <person name="Klenk H.-P."/>
        </authorList>
    </citation>
    <scope>NUCLEOTIDE SEQUENCE [LARGE SCALE GENOMIC DNA]</scope>
    <source>
        <strain evidence="2 3">DSM 44231</strain>
    </source>
</reference>
<keyword evidence="1" id="KW-0732">Signal</keyword>
<feature type="chain" id="PRO_5018037334" description="Secreted protein" evidence="1">
    <location>
        <begin position="40"/>
        <end position="147"/>
    </location>
</feature>
<name>A0A3N1GZD7_9PSEU</name>
<keyword evidence="3" id="KW-1185">Reference proteome</keyword>
<dbReference type="AlphaFoldDB" id="A0A3N1GZD7"/>
<dbReference type="EMBL" id="RJKM01000001">
    <property type="protein sequence ID" value="ROP35559.1"/>
    <property type="molecule type" value="Genomic_DNA"/>
</dbReference>
<protein>
    <recommendedName>
        <fullName evidence="4">Secreted protein</fullName>
    </recommendedName>
</protein>
<dbReference type="OrthoDB" id="3634440at2"/>
<evidence type="ECO:0000313" key="2">
    <source>
        <dbReference type="EMBL" id="ROP35559.1"/>
    </source>
</evidence>
<organism evidence="2 3">
    <name type="scientific">Saccharothrix texasensis</name>
    <dbReference type="NCBI Taxonomy" id="103734"/>
    <lineage>
        <taxon>Bacteria</taxon>
        <taxon>Bacillati</taxon>
        <taxon>Actinomycetota</taxon>
        <taxon>Actinomycetes</taxon>
        <taxon>Pseudonocardiales</taxon>
        <taxon>Pseudonocardiaceae</taxon>
        <taxon>Saccharothrix</taxon>
    </lineage>
</organism>
<dbReference type="Proteomes" id="UP000268727">
    <property type="component" value="Unassembled WGS sequence"/>
</dbReference>
<feature type="signal peptide" evidence="1">
    <location>
        <begin position="1"/>
        <end position="39"/>
    </location>
</feature>
<evidence type="ECO:0008006" key="4">
    <source>
        <dbReference type="Google" id="ProtNLM"/>
    </source>
</evidence>
<dbReference type="RefSeq" id="WP_123741687.1">
    <property type="nucleotide sequence ID" value="NZ_RJKM01000001.1"/>
</dbReference>
<gene>
    <name evidence="2" type="ORF">EDD40_0792</name>
</gene>